<evidence type="ECO:0000313" key="3">
    <source>
        <dbReference type="EMBL" id="GGI64325.1"/>
    </source>
</evidence>
<keyword evidence="4" id="KW-1185">Reference proteome</keyword>
<dbReference type="RefSeq" id="WP_188358142.1">
    <property type="nucleotide sequence ID" value="NZ_BMDS01000016.1"/>
</dbReference>
<dbReference type="InterPro" id="IPR002053">
    <property type="entry name" value="Glyco_hydro_25"/>
</dbReference>
<dbReference type="Gene3D" id="3.20.20.80">
    <property type="entry name" value="Glycosidases"/>
    <property type="match status" value="1"/>
</dbReference>
<dbReference type="EMBL" id="BMDS01000016">
    <property type="protein sequence ID" value="GGI64325.1"/>
    <property type="molecule type" value="Genomic_DNA"/>
</dbReference>
<dbReference type="InterPro" id="IPR017853">
    <property type="entry name" value="GH"/>
</dbReference>
<accession>A0ABQ2C7L0</accession>
<evidence type="ECO:0000256" key="1">
    <source>
        <dbReference type="ARBA" id="ARBA00010646"/>
    </source>
</evidence>
<dbReference type="PROSITE" id="PS51782">
    <property type="entry name" value="LYSM"/>
    <property type="match status" value="1"/>
</dbReference>
<dbReference type="InterPro" id="IPR018392">
    <property type="entry name" value="LysM"/>
</dbReference>
<name>A0ABQ2C7L0_9LACO</name>
<dbReference type="Proteomes" id="UP000603295">
    <property type="component" value="Unassembled WGS sequence"/>
</dbReference>
<feature type="domain" description="LysM" evidence="2">
    <location>
        <begin position="208"/>
        <end position="252"/>
    </location>
</feature>
<sequence>MEDYNMVAFCTEQTKADQEYFYSIQPMGVNACVVNLTIGGNKRNLLAQKQIKIAKNAGMVVHASHIARFTTPEEARAEAKFFLANTRAFNLSAKVVHTLIFVPTVADKTATDLINFFQETLYIHGCHKQDLCVPANLIINNAIRVNCLHLRPNLTVIDYNGFSPSVIGIGTWLFTDNYLDERQLIAYDFMDFYTRHNQVRGRQLSLDPEYIAKTGDSYWLIAHQIGIELTELLMLNNAKVEDKVFPGQRIKIA</sequence>
<dbReference type="CDD" id="cd00118">
    <property type="entry name" value="LysM"/>
    <property type="match status" value="1"/>
</dbReference>
<gene>
    <name evidence="3" type="ORF">GCM10011459_21590</name>
</gene>
<protein>
    <recommendedName>
        <fullName evidence="2">LysM domain-containing protein</fullName>
    </recommendedName>
</protein>
<dbReference type="InterPro" id="IPR036779">
    <property type="entry name" value="LysM_dom_sf"/>
</dbReference>
<dbReference type="SUPFAM" id="SSF51445">
    <property type="entry name" value="(Trans)glycosidases"/>
    <property type="match status" value="1"/>
</dbReference>
<evidence type="ECO:0000313" key="4">
    <source>
        <dbReference type="Proteomes" id="UP000603295"/>
    </source>
</evidence>
<organism evidence="3 4">
    <name type="scientific">Limosilactobacillus caviae</name>
    <dbReference type="NCBI Taxonomy" id="1769424"/>
    <lineage>
        <taxon>Bacteria</taxon>
        <taxon>Bacillati</taxon>
        <taxon>Bacillota</taxon>
        <taxon>Bacilli</taxon>
        <taxon>Lactobacillales</taxon>
        <taxon>Lactobacillaceae</taxon>
        <taxon>Limosilactobacillus</taxon>
    </lineage>
</organism>
<dbReference type="SMART" id="SM00257">
    <property type="entry name" value="LysM"/>
    <property type="match status" value="1"/>
</dbReference>
<dbReference type="Pfam" id="PF01183">
    <property type="entry name" value="Glyco_hydro_25"/>
    <property type="match status" value="1"/>
</dbReference>
<comment type="similarity">
    <text evidence="1">Belongs to the glycosyl hydrolase 25 family.</text>
</comment>
<proteinExistence type="inferred from homology"/>
<comment type="caution">
    <text evidence="3">The sequence shown here is derived from an EMBL/GenBank/DDBJ whole genome shotgun (WGS) entry which is preliminary data.</text>
</comment>
<reference evidence="4" key="1">
    <citation type="journal article" date="2019" name="Int. J. Syst. Evol. Microbiol.">
        <title>The Global Catalogue of Microorganisms (GCM) 10K type strain sequencing project: providing services to taxonomists for standard genome sequencing and annotation.</title>
        <authorList>
            <consortium name="The Broad Institute Genomics Platform"/>
            <consortium name="The Broad Institute Genome Sequencing Center for Infectious Disease"/>
            <person name="Wu L."/>
            <person name="Ma J."/>
        </authorList>
    </citation>
    <scope>NUCLEOTIDE SEQUENCE [LARGE SCALE GENOMIC DNA]</scope>
    <source>
        <strain evidence="4">CCM 8609</strain>
    </source>
</reference>
<dbReference type="SUPFAM" id="SSF54106">
    <property type="entry name" value="LysM domain"/>
    <property type="match status" value="1"/>
</dbReference>
<evidence type="ECO:0000259" key="2">
    <source>
        <dbReference type="PROSITE" id="PS51782"/>
    </source>
</evidence>
<dbReference type="Pfam" id="PF01476">
    <property type="entry name" value="LysM"/>
    <property type="match status" value="1"/>
</dbReference>
<dbReference type="Gene3D" id="3.10.350.10">
    <property type="entry name" value="LysM domain"/>
    <property type="match status" value="1"/>
</dbReference>